<name>A0A9W6ZKT4_9STRA</name>
<dbReference type="Pfam" id="PF14226">
    <property type="entry name" value="DIOX_N"/>
    <property type="match status" value="1"/>
</dbReference>
<evidence type="ECO:0000256" key="1">
    <source>
        <dbReference type="RuleBase" id="RU003682"/>
    </source>
</evidence>
<keyword evidence="1" id="KW-0479">Metal-binding</keyword>
<dbReference type="InterPro" id="IPR044861">
    <property type="entry name" value="IPNS-like_FE2OG_OXY"/>
</dbReference>
<dbReference type="AlphaFoldDB" id="A0A9W6ZKT4"/>
<sequence>MTCGGNKFSVIDLSGPRASVVSLVRSAALDLGFFQVKFASTEKASALAAAKEFFSLPQKAKEGARLVPGWNGELMRGYASLGSEAADVANHSLAGGEEVLPDLMESYQVADPEYMDDGQFPTEGMKRAMPGLFDEMKGLGLEILSLLDEGLPKSGEGKFVDNHKGRSRTIVRCTKYPALEDCGGLVSAERLKSGKGVSRISAHRDLGTLTLLMQDQQGGLEVQDPETGEWFPVPPVEGAVVVNVGNLMTRWTNGVYKSSIHRVVANPGGGHLTEDRWSVIMFISPDDDFTVSPLECCAGEGEVRVAVNVGKYMNCKMRQLFDPEAREDKGKCKYDN</sequence>
<evidence type="ECO:0000313" key="4">
    <source>
        <dbReference type="Proteomes" id="UP001165082"/>
    </source>
</evidence>
<dbReference type="EMBL" id="BRXZ01002177">
    <property type="protein sequence ID" value="GMH56217.1"/>
    <property type="molecule type" value="Genomic_DNA"/>
</dbReference>
<protein>
    <recommendedName>
        <fullName evidence="2">Fe2OG dioxygenase domain-containing protein</fullName>
    </recommendedName>
</protein>
<dbReference type="InterPro" id="IPR026992">
    <property type="entry name" value="DIOX_N"/>
</dbReference>
<dbReference type="PROSITE" id="PS51471">
    <property type="entry name" value="FE2OG_OXY"/>
    <property type="match status" value="1"/>
</dbReference>
<proteinExistence type="inferred from homology"/>
<dbReference type="InterPro" id="IPR050231">
    <property type="entry name" value="Iron_ascorbate_oxido_reductase"/>
</dbReference>
<dbReference type="OrthoDB" id="288590at2759"/>
<keyword evidence="4" id="KW-1185">Reference proteome</keyword>
<evidence type="ECO:0000313" key="3">
    <source>
        <dbReference type="EMBL" id="GMH56217.1"/>
    </source>
</evidence>
<comment type="similarity">
    <text evidence="1">Belongs to the iron/ascorbate-dependent oxidoreductase family.</text>
</comment>
<keyword evidence="1" id="KW-0408">Iron</keyword>
<gene>
    <name evidence="3" type="ORF">TrRE_jg10657</name>
</gene>
<dbReference type="Proteomes" id="UP001165082">
    <property type="component" value="Unassembled WGS sequence"/>
</dbReference>
<dbReference type="GO" id="GO:0016491">
    <property type="term" value="F:oxidoreductase activity"/>
    <property type="evidence" value="ECO:0007669"/>
    <property type="project" value="UniProtKB-KW"/>
</dbReference>
<dbReference type="SUPFAM" id="SSF51197">
    <property type="entry name" value="Clavaminate synthase-like"/>
    <property type="match status" value="1"/>
</dbReference>
<dbReference type="InterPro" id="IPR005123">
    <property type="entry name" value="Oxoglu/Fe-dep_dioxygenase_dom"/>
</dbReference>
<feature type="domain" description="Fe2OG dioxygenase" evidence="2">
    <location>
        <begin position="167"/>
        <end position="285"/>
    </location>
</feature>
<dbReference type="PANTHER" id="PTHR47990">
    <property type="entry name" value="2-OXOGLUTARATE (2OG) AND FE(II)-DEPENDENT OXYGENASE SUPERFAMILY PROTEIN-RELATED"/>
    <property type="match status" value="1"/>
</dbReference>
<keyword evidence="1" id="KW-0560">Oxidoreductase</keyword>
<accession>A0A9W6ZKT4</accession>
<dbReference type="Pfam" id="PF03171">
    <property type="entry name" value="2OG-FeII_Oxy"/>
    <property type="match status" value="1"/>
</dbReference>
<reference evidence="3" key="1">
    <citation type="submission" date="2022-07" db="EMBL/GenBank/DDBJ databases">
        <title>Genome analysis of Parmales, a sister group of diatoms, reveals the evolutionary specialization of diatoms from phago-mixotrophs to photoautotrophs.</title>
        <authorList>
            <person name="Ban H."/>
            <person name="Sato S."/>
            <person name="Yoshikawa S."/>
            <person name="Kazumasa Y."/>
            <person name="Nakamura Y."/>
            <person name="Ichinomiya M."/>
            <person name="Saitoh K."/>
            <person name="Sato N."/>
            <person name="Blanc-Mathieu R."/>
            <person name="Endo H."/>
            <person name="Kuwata A."/>
            <person name="Ogata H."/>
        </authorList>
    </citation>
    <scope>NUCLEOTIDE SEQUENCE</scope>
</reference>
<organism evidence="3 4">
    <name type="scientific">Triparma retinervis</name>
    <dbReference type="NCBI Taxonomy" id="2557542"/>
    <lineage>
        <taxon>Eukaryota</taxon>
        <taxon>Sar</taxon>
        <taxon>Stramenopiles</taxon>
        <taxon>Ochrophyta</taxon>
        <taxon>Bolidophyceae</taxon>
        <taxon>Parmales</taxon>
        <taxon>Triparmaceae</taxon>
        <taxon>Triparma</taxon>
    </lineage>
</organism>
<evidence type="ECO:0000259" key="2">
    <source>
        <dbReference type="PROSITE" id="PS51471"/>
    </source>
</evidence>
<comment type="caution">
    <text evidence="3">The sequence shown here is derived from an EMBL/GenBank/DDBJ whole genome shotgun (WGS) entry which is preliminary data.</text>
</comment>
<dbReference type="GO" id="GO:0046872">
    <property type="term" value="F:metal ion binding"/>
    <property type="evidence" value="ECO:0007669"/>
    <property type="project" value="UniProtKB-KW"/>
</dbReference>
<dbReference type="Gene3D" id="2.60.120.330">
    <property type="entry name" value="B-lactam Antibiotic, Isopenicillin N Synthase, Chain"/>
    <property type="match status" value="1"/>
</dbReference>
<dbReference type="InterPro" id="IPR027443">
    <property type="entry name" value="IPNS-like_sf"/>
</dbReference>